<evidence type="ECO:0000313" key="13">
    <source>
        <dbReference type="Proteomes" id="UP000663845"/>
    </source>
</evidence>
<sequence>MNKEYFRFYIKVRTALYIEPIVIYNELSAVFGDEAPPLRTFQQWSKWFRNGRGDVEYEERVELLLASRMFSITIVELRNDLKHIQYQDSLCIFRSYIGYVFCAGQFYSYLLQANYRYMTAVYPTRLSWQSKRLQIFLIGLSWIFAFICTIPHMLTNEIQYYIDDQLCELPLHLSFISIYNIVCVYLIPMNGIIFIYFKLIQYVKEINRRVTPANTLSRAKRELQMVKRIVILVSIELTLGIPYTIFLLMGFISQPPKYSIRIAFSFVDVSLLFIMIALFQFTDPIKTILMKKFNRRPNTDIVAIT</sequence>
<dbReference type="InterPro" id="IPR000276">
    <property type="entry name" value="GPCR_Rhodpsn"/>
</dbReference>
<feature type="transmembrane region" description="Helical" evidence="9">
    <location>
        <begin position="229"/>
        <end position="252"/>
    </location>
</feature>
<dbReference type="PROSITE" id="PS50262">
    <property type="entry name" value="G_PROTEIN_RECEP_F1_2"/>
    <property type="match status" value="1"/>
</dbReference>
<dbReference type="Proteomes" id="UP000663845">
    <property type="component" value="Unassembled WGS sequence"/>
</dbReference>
<feature type="transmembrane region" description="Helical" evidence="9">
    <location>
        <begin position="174"/>
        <end position="199"/>
    </location>
</feature>
<dbReference type="EMBL" id="CAJOAZ010000704">
    <property type="protein sequence ID" value="CAF3699699.1"/>
    <property type="molecule type" value="Genomic_DNA"/>
</dbReference>
<protein>
    <recommendedName>
        <fullName evidence="10">G-protein coupled receptors family 1 profile domain-containing protein</fullName>
    </recommendedName>
</protein>
<keyword evidence="2" id="KW-1003">Cell membrane</keyword>
<evidence type="ECO:0000313" key="12">
    <source>
        <dbReference type="EMBL" id="CAF3699699.1"/>
    </source>
</evidence>
<dbReference type="EMBL" id="CAJNOG010000200">
    <property type="protein sequence ID" value="CAF1068359.1"/>
    <property type="molecule type" value="Genomic_DNA"/>
</dbReference>
<dbReference type="InterPro" id="IPR017452">
    <property type="entry name" value="GPCR_Rhodpsn_7TM"/>
</dbReference>
<name>A0A814LNX0_9BILA</name>
<dbReference type="PANTHER" id="PTHR24228:SF59">
    <property type="entry name" value="NEUROPEPTIDE RECEPTOR 15"/>
    <property type="match status" value="1"/>
</dbReference>
<evidence type="ECO:0000256" key="2">
    <source>
        <dbReference type="ARBA" id="ARBA00022475"/>
    </source>
</evidence>
<dbReference type="GO" id="GO:0004930">
    <property type="term" value="F:G protein-coupled receptor activity"/>
    <property type="evidence" value="ECO:0007669"/>
    <property type="project" value="UniProtKB-KW"/>
</dbReference>
<keyword evidence="5" id="KW-0297">G-protein coupled receptor</keyword>
<dbReference type="SUPFAM" id="SSF81321">
    <property type="entry name" value="Family A G protein-coupled receptor-like"/>
    <property type="match status" value="1"/>
</dbReference>
<dbReference type="CDD" id="cd00637">
    <property type="entry name" value="7tm_classA_rhodopsin-like"/>
    <property type="match status" value="1"/>
</dbReference>
<comment type="caution">
    <text evidence="11">The sequence shown here is derived from an EMBL/GenBank/DDBJ whole genome shotgun (WGS) entry which is preliminary data.</text>
</comment>
<dbReference type="Proteomes" id="UP000663844">
    <property type="component" value="Unassembled WGS sequence"/>
</dbReference>
<evidence type="ECO:0000256" key="4">
    <source>
        <dbReference type="ARBA" id="ARBA00022989"/>
    </source>
</evidence>
<reference evidence="11" key="1">
    <citation type="submission" date="2021-02" db="EMBL/GenBank/DDBJ databases">
        <authorList>
            <person name="Nowell W R."/>
        </authorList>
    </citation>
    <scope>NUCLEOTIDE SEQUENCE</scope>
</reference>
<keyword evidence="4 9" id="KW-1133">Transmembrane helix</keyword>
<dbReference type="PANTHER" id="PTHR24228">
    <property type="entry name" value="B2 BRADYKININ RECEPTOR/ANGIOTENSIN II RECEPTOR"/>
    <property type="match status" value="1"/>
</dbReference>
<keyword evidence="8" id="KW-0807">Transducer</keyword>
<proteinExistence type="predicted"/>
<evidence type="ECO:0000256" key="7">
    <source>
        <dbReference type="ARBA" id="ARBA00023170"/>
    </source>
</evidence>
<evidence type="ECO:0000256" key="6">
    <source>
        <dbReference type="ARBA" id="ARBA00023136"/>
    </source>
</evidence>
<dbReference type="GO" id="GO:0005886">
    <property type="term" value="C:plasma membrane"/>
    <property type="evidence" value="ECO:0007669"/>
    <property type="project" value="UniProtKB-SubCell"/>
</dbReference>
<dbReference type="Gene3D" id="1.20.1070.10">
    <property type="entry name" value="Rhodopsin 7-helix transmembrane proteins"/>
    <property type="match status" value="1"/>
</dbReference>
<dbReference type="AlphaFoldDB" id="A0A814LNX0"/>
<evidence type="ECO:0000256" key="8">
    <source>
        <dbReference type="ARBA" id="ARBA00023224"/>
    </source>
</evidence>
<feature type="transmembrane region" description="Helical" evidence="9">
    <location>
        <begin position="258"/>
        <end position="281"/>
    </location>
</feature>
<evidence type="ECO:0000313" key="11">
    <source>
        <dbReference type="EMBL" id="CAF1068359.1"/>
    </source>
</evidence>
<dbReference type="Pfam" id="PF00001">
    <property type="entry name" value="7tm_1"/>
    <property type="match status" value="1"/>
</dbReference>
<keyword evidence="3 9" id="KW-0812">Transmembrane</keyword>
<comment type="subcellular location">
    <subcellularLocation>
        <location evidence="1">Cell membrane</location>
        <topology evidence="1">Multi-pass membrane protein</topology>
    </subcellularLocation>
</comment>
<gene>
    <name evidence="11" type="ORF">JYZ213_LOCUS19612</name>
    <name evidence="12" type="ORF">OXD698_LOCUS12191</name>
</gene>
<evidence type="ECO:0000256" key="5">
    <source>
        <dbReference type="ARBA" id="ARBA00023040"/>
    </source>
</evidence>
<evidence type="ECO:0000259" key="10">
    <source>
        <dbReference type="PROSITE" id="PS50262"/>
    </source>
</evidence>
<keyword evidence="6 9" id="KW-0472">Membrane</keyword>
<evidence type="ECO:0000256" key="9">
    <source>
        <dbReference type="SAM" id="Phobius"/>
    </source>
</evidence>
<accession>A0A814LNX0</accession>
<feature type="domain" description="G-protein coupled receptors family 1 profile" evidence="10">
    <location>
        <begin position="90"/>
        <end position="287"/>
    </location>
</feature>
<organism evidence="11 13">
    <name type="scientific">Adineta steineri</name>
    <dbReference type="NCBI Taxonomy" id="433720"/>
    <lineage>
        <taxon>Eukaryota</taxon>
        <taxon>Metazoa</taxon>
        <taxon>Spiralia</taxon>
        <taxon>Gnathifera</taxon>
        <taxon>Rotifera</taxon>
        <taxon>Eurotatoria</taxon>
        <taxon>Bdelloidea</taxon>
        <taxon>Adinetida</taxon>
        <taxon>Adinetidae</taxon>
        <taxon>Adineta</taxon>
    </lineage>
</organism>
<feature type="transmembrane region" description="Helical" evidence="9">
    <location>
        <begin position="135"/>
        <end position="154"/>
    </location>
</feature>
<evidence type="ECO:0000256" key="3">
    <source>
        <dbReference type="ARBA" id="ARBA00022692"/>
    </source>
</evidence>
<evidence type="ECO:0000256" key="1">
    <source>
        <dbReference type="ARBA" id="ARBA00004651"/>
    </source>
</evidence>
<keyword evidence="7" id="KW-0675">Receptor</keyword>